<organism evidence="1 2">
    <name type="scientific">Geodia barretti</name>
    <name type="common">Barrett's horny sponge</name>
    <dbReference type="NCBI Taxonomy" id="519541"/>
    <lineage>
        <taxon>Eukaryota</taxon>
        <taxon>Metazoa</taxon>
        <taxon>Porifera</taxon>
        <taxon>Demospongiae</taxon>
        <taxon>Heteroscleromorpha</taxon>
        <taxon>Tetractinellida</taxon>
        <taxon>Astrophorina</taxon>
        <taxon>Geodiidae</taxon>
        <taxon>Geodia</taxon>
    </lineage>
</organism>
<accession>A0AA35X175</accession>
<dbReference type="SUPFAM" id="SSF63748">
    <property type="entry name" value="Tudor/PWWP/MBT"/>
    <property type="match status" value="1"/>
</dbReference>
<reference evidence="1" key="1">
    <citation type="submission" date="2023-03" db="EMBL/GenBank/DDBJ databases">
        <authorList>
            <person name="Steffen K."/>
            <person name="Cardenas P."/>
        </authorList>
    </citation>
    <scope>NUCLEOTIDE SEQUENCE</scope>
</reference>
<keyword evidence="2" id="KW-1185">Reference proteome</keyword>
<proteinExistence type="predicted"/>
<gene>
    <name evidence="1" type="ORF">GBAR_LOCUS20286</name>
</gene>
<name>A0AA35X175_GEOBA</name>
<feature type="non-terminal residue" evidence="1">
    <location>
        <position position="1"/>
    </location>
</feature>
<dbReference type="Proteomes" id="UP001174909">
    <property type="component" value="Unassembled WGS sequence"/>
</dbReference>
<evidence type="ECO:0000313" key="1">
    <source>
        <dbReference type="EMBL" id="CAI8036161.1"/>
    </source>
</evidence>
<comment type="caution">
    <text evidence="1">The sequence shown here is derived from an EMBL/GenBank/DDBJ whole genome shotgun (WGS) entry which is preliminary data.</text>
</comment>
<protein>
    <submittedName>
        <fullName evidence="1">Uncharacterized protein</fullName>
    </submittedName>
</protein>
<dbReference type="Gene3D" id="2.30.30.140">
    <property type="match status" value="1"/>
</dbReference>
<evidence type="ECO:0000313" key="2">
    <source>
        <dbReference type="Proteomes" id="UP001174909"/>
    </source>
</evidence>
<sequence length="63" mass="7538">LWQRWVKWYGHHTVSLVTEKSMKPLSEGLKRRMIRKTNKDLQKAVSLALKAQQKKEHQQLQNV</sequence>
<dbReference type="AlphaFoldDB" id="A0AA35X175"/>
<dbReference type="EMBL" id="CASHTH010002848">
    <property type="protein sequence ID" value="CAI8036161.1"/>
    <property type="molecule type" value="Genomic_DNA"/>
</dbReference>